<dbReference type="STRING" id="27342.A0A0H2RTW4"/>
<evidence type="ECO:0000313" key="2">
    <source>
        <dbReference type="Proteomes" id="UP000053477"/>
    </source>
</evidence>
<gene>
    <name evidence="1" type="ORF">SCHPADRAFT_835514</name>
</gene>
<keyword evidence="2" id="KW-1185">Reference proteome</keyword>
<name>A0A0H2RTW4_9AGAM</name>
<evidence type="ECO:0000313" key="1">
    <source>
        <dbReference type="EMBL" id="KLO08281.1"/>
    </source>
</evidence>
<dbReference type="EMBL" id="KQ086098">
    <property type="protein sequence ID" value="KLO08281.1"/>
    <property type="molecule type" value="Genomic_DNA"/>
</dbReference>
<dbReference type="Proteomes" id="UP000053477">
    <property type="component" value="Unassembled WGS sequence"/>
</dbReference>
<accession>A0A0H2RTW4</accession>
<protein>
    <submittedName>
        <fullName evidence="1">Uncharacterized protein</fullName>
    </submittedName>
</protein>
<dbReference type="PANTHER" id="PTHR35020:SF2">
    <property type="entry name" value="N-ACETYLGLUCOSAMINE-INDUCED PROTEIN 1"/>
    <property type="match status" value="1"/>
</dbReference>
<dbReference type="OrthoDB" id="498286at2759"/>
<proteinExistence type="predicted"/>
<dbReference type="InParanoid" id="A0A0H2RTW4"/>
<organism evidence="1 2">
    <name type="scientific">Schizopora paradoxa</name>
    <dbReference type="NCBI Taxonomy" id="27342"/>
    <lineage>
        <taxon>Eukaryota</taxon>
        <taxon>Fungi</taxon>
        <taxon>Dikarya</taxon>
        <taxon>Basidiomycota</taxon>
        <taxon>Agaricomycotina</taxon>
        <taxon>Agaricomycetes</taxon>
        <taxon>Hymenochaetales</taxon>
        <taxon>Schizoporaceae</taxon>
        <taxon>Schizopora</taxon>
    </lineage>
</organism>
<dbReference type="AlphaFoldDB" id="A0A0H2RTW4"/>
<sequence>MLLVETPTLASEVTVPLGQGLPTHEELEVYYPPKFTWFQLKLFVNSGDLGLLKRDKKLQIRYDTWAQGIKAKYGSMVNYLLEYRLRWGQPDKLSLLESAIVDDDVETPSDSPDVFANDVQMYFEANSPRSLICIIQNDWPYSVPLEIEHTLIWTRVPILPPPHLIPSQIAETLPEELRARITKRLEQDGIWGFTGNVEPPPSPSLLPQYLGALSEWGITMDKLIRSSEGSADEEALIATAGDEIRKFIKQRWNEAEWETAWFVNPPRLQSVKGLAHGHVFARKKSNIEVEEWRSHESAANGTISN</sequence>
<dbReference type="PANTHER" id="PTHR35020">
    <property type="entry name" value="N-ACETYLGLUCOSAMINE-INDUCED PROTEIN 1"/>
    <property type="match status" value="1"/>
</dbReference>
<dbReference type="GO" id="GO:0006044">
    <property type="term" value="P:N-acetylglucosamine metabolic process"/>
    <property type="evidence" value="ECO:0007669"/>
    <property type="project" value="TreeGrafter"/>
</dbReference>
<reference evidence="1 2" key="1">
    <citation type="submission" date="2015-04" db="EMBL/GenBank/DDBJ databases">
        <title>Complete genome sequence of Schizopora paradoxa KUC8140, a cosmopolitan wood degrader in East Asia.</title>
        <authorList>
            <consortium name="DOE Joint Genome Institute"/>
            <person name="Min B."/>
            <person name="Park H."/>
            <person name="Jang Y."/>
            <person name="Kim J.-J."/>
            <person name="Kim K.H."/>
            <person name="Pangilinan J."/>
            <person name="Lipzen A."/>
            <person name="Riley R."/>
            <person name="Grigoriev I.V."/>
            <person name="Spatafora J.W."/>
            <person name="Choi I.-G."/>
        </authorList>
    </citation>
    <scope>NUCLEOTIDE SEQUENCE [LARGE SCALE GENOMIC DNA]</scope>
    <source>
        <strain evidence="1 2">KUC8140</strain>
    </source>
</reference>
<dbReference type="InterPro" id="IPR022036">
    <property type="entry name" value="DUF3605"/>
</dbReference>
<dbReference type="Pfam" id="PF12239">
    <property type="entry name" value="DUF3605"/>
    <property type="match status" value="1"/>
</dbReference>
<dbReference type="GO" id="GO:0005737">
    <property type="term" value="C:cytoplasm"/>
    <property type="evidence" value="ECO:0007669"/>
    <property type="project" value="TreeGrafter"/>
</dbReference>